<dbReference type="PANTHER" id="PTHR35802">
    <property type="entry name" value="PROTEASE SYNTHASE AND SPORULATION PROTEIN PAI 2"/>
    <property type="match status" value="1"/>
</dbReference>
<dbReference type="PIRSF" id="PIRSF010372">
    <property type="entry name" value="PaiB"/>
    <property type="match status" value="1"/>
</dbReference>
<dbReference type="PANTHER" id="PTHR35802:SF1">
    <property type="entry name" value="PROTEASE SYNTHASE AND SPORULATION PROTEIN PAI 2"/>
    <property type="match status" value="1"/>
</dbReference>
<sequence>MYIPDKYRIEDPRVIREFLEAHSFGLLVCNGPATPMATHLPLELIPGKYPLELCGHVARANPQWKHIRDGQEVLCIFQGPHSYVSSSWYREEEVPTWNYMAAHVRGVYNVQDADQLRASLDRLVDKYESDSVEPVSMEGFSPATLRQIRGIIGFTVRVTAVDVAFKLSQGRGEDLNRIIGELSQRGGLSAAVADAMKKHLLS</sequence>
<dbReference type="Proteomes" id="UP000009049">
    <property type="component" value="Chromosome"/>
</dbReference>
<dbReference type="KEGG" id="rbi:RB2501_00676"/>
<evidence type="ECO:0000313" key="2">
    <source>
        <dbReference type="Proteomes" id="UP000009049"/>
    </source>
</evidence>
<dbReference type="HOGENOM" id="CLU_065853_3_0_10"/>
<dbReference type="InterPro" id="IPR012349">
    <property type="entry name" value="Split_barrel_FMN-bd"/>
</dbReference>
<accession>A4CNS8</accession>
<dbReference type="EMBL" id="CP001712">
    <property type="protein sequence ID" value="EAR14545.1"/>
    <property type="molecule type" value="Genomic_DNA"/>
</dbReference>
<dbReference type="RefSeq" id="WP_015755333.1">
    <property type="nucleotide sequence ID" value="NC_013222.1"/>
</dbReference>
<dbReference type="InterPro" id="IPR007396">
    <property type="entry name" value="TR_PAI2-type"/>
</dbReference>
<dbReference type="AlphaFoldDB" id="A4CNS8"/>
<proteinExistence type="predicted"/>
<name>A4CNS8_ROBBH</name>
<dbReference type="OrthoDB" id="9794948at2"/>
<dbReference type="Pfam" id="PF04299">
    <property type="entry name" value="FMN_bind_2"/>
    <property type="match status" value="1"/>
</dbReference>
<gene>
    <name evidence="1" type="ordered locus">RB2501_00676</name>
</gene>
<keyword evidence="2" id="KW-1185">Reference proteome</keyword>
<organism evidence="1 2">
    <name type="scientific">Robiginitalea biformata (strain ATCC BAA-864 / DSM 15991 / KCTC 12146 / HTCC2501)</name>
    <dbReference type="NCBI Taxonomy" id="313596"/>
    <lineage>
        <taxon>Bacteria</taxon>
        <taxon>Pseudomonadati</taxon>
        <taxon>Bacteroidota</taxon>
        <taxon>Flavobacteriia</taxon>
        <taxon>Flavobacteriales</taxon>
        <taxon>Flavobacteriaceae</taxon>
        <taxon>Robiginitalea</taxon>
    </lineage>
</organism>
<protein>
    <submittedName>
        <fullName evidence="1">Probable transcriptional regulator</fullName>
    </submittedName>
</protein>
<reference evidence="1 2" key="1">
    <citation type="journal article" date="2009" name="J. Bacteriol.">
        <title>Complete genome sequence of Robiginitalea biformata HTCC2501.</title>
        <authorList>
            <person name="Oh H.M."/>
            <person name="Giovannoni S.J."/>
            <person name="Lee K."/>
            <person name="Ferriera S."/>
            <person name="Johnson J."/>
            <person name="Cho J.C."/>
        </authorList>
    </citation>
    <scope>NUCLEOTIDE SEQUENCE [LARGE SCALE GENOMIC DNA]</scope>
    <source>
        <strain evidence="2">ATCC BAA-864 / HTCC2501 / KCTC 12146</strain>
    </source>
</reference>
<evidence type="ECO:0000313" key="1">
    <source>
        <dbReference type="EMBL" id="EAR14545.1"/>
    </source>
</evidence>
<dbReference type="eggNOG" id="COG2808">
    <property type="taxonomic scope" value="Bacteria"/>
</dbReference>
<dbReference type="STRING" id="313596.RB2501_00676"/>
<dbReference type="Gene3D" id="2.30.110.10">
    <property type="entry name" value="Electron Transport, Fmn-binding Protein, Chain A"/>
    <property type="match status" value="1"/>
</dbReference>
<dbReference type="SUPFAM" id="SSF50475">
    <property type="entry name" value="FMN-binding split barrel"/>
    <property type="match status" value="1"/>
</dbReference>